<feature type="compositionally biased region" description="Basic residues" evidence="1">
    <location>
        <begin position="31"/>
        <end position="41"/>
    </location>
</feature>
<feature type="region of interest" description="Disordered" evidence="1">
    <location>
        <begin position="929"/>
        <end position="981"/>
    </location>
</feature>
<feature type="compositionally biased region" description="Low complexity" evidence="1">
    <location>
        <begin position="450"/>
        <end position="459"/>
    </location>
</feature>
<dbReference type="OrthoDB" id="2690066at2759"/>
<dbReference type="AlphaFoldDB" id="A0A8H5FPH2"/>
<feature type="compositionally biased region" description="Basic and acidic residues" evidence="1">
    <location>
        <begin position="674"/>
        <end position="688"/>
    </location>
</feature>
<feature type="compositionally biased region" description="Basic and acidic residues" evidence="1">
    <location>
        <begin position="545"/>
        <end position="575"/>
    </location>
</feature>
<protein>
    <submittedName>
        <fullName evidence="2">Uncharacterized protein</fullName>
    </submittedName>
</protein>
<accession>A0A8H5FPH2</accession>
<evidence type="ECO:0000313" key="3">
    <source>
        <dbReference type="Proteomes" id="UP000559256"/>
    </source>
</evidence>
<feature type="compositionally biased region" description="Basic and acidic residues" evidence="1">
    <location>
        <begin position="757"/>
        <end position="766"/>
    </location>
</feature>
<keyword evidence="3" id="KW-1185">Reference proteome</keyword>
<dbReference type="Proteomes" id="UP000559256">
    <property type="component" value="Unassembled WGS sequence"/>
</dbReference>
<feature type="compositionally biased region" description="Low complexity" evidence="1">
    <location>
        <begin position="159"/>
        <end position="170"/>
    </location>
</feature>
<name>A0A8H5FPH2_9AGAR</name>
<feature type="compositionally biased region" description="Polar residues" evidence="1">
    <location>
        <begin position="693"/>
        <end position="706"/>
    </location>
</feature>
<feature type="region of interest" description="Disordered" evidence="1">
    <location>
        <begin position="375"/>
        <end position="489"/>
    </location>
</feature>
<feature type="compositionally biased region" description="Polar residues" evidence="1">
    <location>
        <begin position="970"/>
        <end position="981"/>
    </location>
</feature>
<feature type="compositionally biased region" description="Low complexity" evidence="1">
    <location>
        <begin position="128"/>
        <end position="139"/>
    </location>
</feature>
<dbReference type="EMBL" id="JAACJM010000131">
    <property type="protein sequence ID" value="KAF5343903.1"/>
    <property type="molecule type" value="Genomic_DNA"/>
</dbReference>
<feature type="compositionally biased region" description="Polar residues" evidence="1">
    <location>
        <begin position="192"/>
        <end position="214"/>
    </location>
</feature>
<feature type="compositionally biased region" description="Polar residues" evidence="1">
    <location>
        <begin position="434"/>
        <end position="444"/>
    </location>
</feature>
<comment type="caution">
    <text evidence="2">The sequence shown here is derived from an EMBL/GenBank/DDBJ whole genome shotgun (WGS) entry which is preliminary data.</text>
</comment>
<feature type="compositionally biased region" description="Polar residues" evidence="1">
    <location>
        <begin position="233"/>
        <end position="242"/>
    </location>
</feature>
<gene>
    <name evidence="2" type="ORF">D9758_012136</name>
</gene>
<feature type="compositionally biased region" description="Basic and acidic residues" evidence="1">
    <location>
        <begin position="408"/>
        <end position="421"/>
    </location>
</feature>
<feature type="compositionally biased region" description="Basic and acidic residues" evidence="1">
    <location>
        <begin position="862"/>
        <end position="873"/>
    </location>
</feature>
<organism evidence="2 3">
    <name type="scientific">Tetrapyrgos nigripes</name>
    <dbReference type="NCBI Taxonomy" id="182062"/>
    <lineage>
        <taxon>Eukaryota</taxon>
        <taxon>Fungi</taxon>
        <taxon>Dikarya</taxon>
        <taxon>Basidiomycota</taxon>
        <taxon>Agaricomycotina</taxon>
        <taxon>Agaricomycetes</taxon>
        <taxon>Agaricomycetidae</taxon>
        <taxon>Agaricales</taxon>
        <taxon>Marasmiineae</taxon>
        <taxon>Marasmiaceae</taxon>
        <taxon>Tetrapyrgos</taxon>
    </lineage>
</organism>
<feature type="region of interest" description="Disordered" evidence="1">
    <location>
        <begin position="505"/>
        <end position="814"/>
    </location>
</feature>
<feature type="compositionally biased region" description="Polar residues" evidence="1">
    <location>
        <begin position="514"/>
        <end position="524"/>
    </location>
</feature>
<evidence type="ECO:0000313" key="2">
    <source>
        <dbReference type="EMBL" id="KAF5343903.1"/>
    </source>
</evidence>
<proteinExistence type="predicted"/>
<feature type="compositionally biased region" description="Pro residues" evidence="1">
    <location>
        <begin position="382"/>
        <end position="395"/>
    </location>
</feature>
<feature type="compositionally biased region" description="Polar residues" evidence="1">
    <location>
        <begin position="731"/>
        <end position="740"/>
    </location>
</feature>
<reference evidence="2 3" key="1">
    <citation type="journal article" date="2020" name="ISME J.">
        <title>Uncovering the hidden diversity of litter-decomposition mechanisms in mushroom-forming fungi.</title>
        <authorList>
            <person name="Floudas D."/>
            <person name="Bentzer J."/>
            <person name="Ahren D."/>
            <person name="Johansson T."/>
            <person name="Persson P."/>
            <person name="Tunlid A."/>
        </authorList>
    </citation>
    <scope>NUCLEOTIDE SEQUENCE [LARGE SCALE GENOMIC DNA]</scope>
    <source>
        <strain evidence="2 3">CBS 291.85</strain>
    </source>
</reference>
<sequence length="981" mass="106780">MAAEKDKKSRRKEEDAGYATGYETDSVASKPRTKLRKKKKQLASGDAGYETDDGYISSATSKSKSKSRFFRLGNRSKSTVDDDDRPPEDIPAVPVPPPVFRLPIAERFATTLGNLNANATVEPPLYGPPMTAAPSSPETPSIPTPKEPEQETLLLKRQSSLLTSINNSLSKRTSPAIRFRDSDSSGERSGAVSPTLSGTTTIFRRLSINSSSPTRPKPTISYPLERAPPSPPSSYTRDTTSSPVPPSASGMARSPSKRVPGPLFIHRIPSDQKIPTLLGANSKDDLIAPATPSPILSPFVVVTPNPATPSPDVNSNLLSATGLRPTSSGYNQKLSPSTGFTPLSRTPSNENVIVVPSADYIVPSPGLLPPNTSVFHHHGYEIPPPSPPPTSPLPRVPGHAHNGVNGEARPETSSEDSHDSSYGHGSGDGYFSSQQEQRYPNNHLSPSPIPGSAAASRSPTPRRGVESPFPTRPAAAKSGNGAGFGAGGFENRVKVPRYRDLYALQIPDSAYPSRATSPSPSLNGQRRGAGYGYADEDVTSPITASRREREPDGIRDMADELAYRQEQWQREELDQRLAQAQTHRQKPSHKRHSTQVGISVENPSDDEESEQFEPDQGLDEDMQSVLSRFRRDVSANGGAGRNVNHGNGSQYEDDESEDGYRYRYEDDDDDDDDAPYHQEAALDRRRSFEALQAQAQTQPYSLTPTQPLRMVTGSPSPSRPTSPPSRALSPYQLNSSSSMPIQKRVPLQPQRSIAGEALRERTRARMEAASPIPTSREEQEGWLSPGPSTVNEMRRRTDAGGDLKDLGGRGRANRGGFLGQAYKAYEVPGLPRSPSRSPYKEEFDDVGMGMGGDQDLSDDATDDRSHYPEDDRSAGMYRLDNSSRYTTYTTYSDGAYSRTSHGSFLDGEKSEEARERFLKRIGEMYDANGREKKDLVPPVPKLPEGLKMRAGPGTGSRVLDRVRNIEAASRPTTAQGSSTWI</sequence>
<feature type="compositionally biased region" description="Basic and acidic residues" evidence="1">
    <location>
        <begin position="792"/>
        <end position="808"/>
    </location>
</feature>
<feature type="region of interest" description="Disordered" evidence="1">
    <location>
        <begin position="119"/>
        <end position="259"/>
    </location>
</feature>
<feature type="region of interest" description="Disordered" evidence="1">
    <location>
        <begin position="827"/>
        <end position="883"/>
    </location>
</feature>
<evidence type="ECO:0000256" key="1">
    <source>
        <dbReference type="SAM" id="MobiDB-lite"/>
    </source>
</evidence>
<feature type="region of interest" description="Disordered" evidence="1">
    <location>
        <begin position="1"/>
        <end position="98"/>
    </location>
</feature>
<feature type="compositionally biased region" description="Basic residues" evidence="1">
    <location>
        <begin position="583"/>
        <end position="593"/>
    </location>
</feature>
<feature type="region of interest" description="Disordered" evidence="1">
    <location>
        <begin position="320"/>
        <end position="348"/>
    </location>
</feature>
<feature type="compositionally biased region" description="Acidic residues" evidence="1">
    <location>
        <begin position="603"/>
        <end position="622"/>
    </location>
</feature>
<feature type="compositionally biased region" description="Basic and acidic residues" evidence="1">
    <location>
        <begin position="1"/>
        <end position="15"/>
    </location>
</feature>